<accession>A0A1M7M713</accession>
<name>A0A1M7M713_9BACT</name>
<dbReference type="EMBL" id="FRCY01000004">
    <property type="protein sequence ID" value="SHM86047.1"/>
    <property type="molecule type" value="Genomic_DNA"/>
</dbReference>
<evidence type="ECO:0008006" key="4">
    <source>
        <dbReference type="Google" id="ProtNLM"/>
    </source>
</evidence>
<dbReference type="STRING" id="388280.SAMN04488057_104115"/>
<evidence type="ECO:0000313" key="2">
    <source>
        <dbReference type="EMBL" id="SHM86047.1"/>
    </source>
</evidence>
<dbReference type="AlphaFoldDB" id="A0A1M7M713"/>
<dbReference type="Gene3D" id="1.25.40.10">
    <property type="entry name" value="Tetratricopeptide repeat domain"/>
    <property type="match status" value="1"/>
</dbReference>
<feature type="signal peptide" evidence="1">
    <location>
        <begin position="1"/>
        <end position="22"/>
    </location>
</feature>
<gene>
    <name evidence="2" type="ORF">SAMN04488057_104115</name>
</gene>
<feature type="chain" id="PRO_5012070965" description="DUF2911 domain-containing protein" evidence="1">
    <location>
        <begin position="23"/>
        <end position="282"/>
    </location>
</feature>
<reference evidence="2 3" key="1">
    <citation type="submission" date="2016-11" db="EMBL/GenBank/DDBJ databases">
        <authorList>
            <person name="Jaros S."/>
            <person name="Januszkiewicz K."/>
            <person name="Wedrychowicz H."/>
        </authorList>
    </citation>
    <scope>NUCLEOTIDE SEQUENCE [LARGE SCALE GENOMIC DNA]</scope>
    <source>
        <strain evidence="2 3">CGMCC 1.6102</strain>
    </source>
</reference>
<organism evidence="2 3">
    <name type="scientific">Cyclobacterium lianum</name>
    <dbReference type="NCBI Taxonomy" id="388280"/>
    <lineage>
        <taxon>Bacteria</taxon>
        <taxon>Pseudomonadati</taxon>
        <taxon>Bacteroidota</taxon>
        <taxon>Cytophagia</taxon>
        <taxon>Cytophagales</taxon>
        <taxon>Cyclobacteriaceae</taxon>
        <taxon>Cyclobacterium</taxon>
    </lineage>
</organism>
<dbReference type="OrthoDB" id="978542at2"/>
<evidence type="ECO:0000313" key="3">
    <source>
        <dbReference type="Proteomes" id="UP000184513"/>
    </source>
</evidence>
<dbReference type="Pfam" id="PF11138">
    <property type="entry name" value="DUF2911"/>
    <property type="match status" value="1"/>
</dbReference>
<dbReference type="InterPro" id="IPR021314">
    <property type="entry name" value="DUF2911"/>
</dbReference>
<dbReference type="SUPFAM" id="SSF81901">
    <property type="entry name" value="HCP-like"/>
    <property type="match status" value="1"/>
</dbReference>
<proteinExistence type="predicted"/>
<keyword evidence="3" id="KW-1185">Reference proteome</keyword>
<dbReference type="Proteomes" id="UP000184513">
    <property type="component" value="Unassembled WGS sequence"/>
</dbReference>
<dbReference type="RefSeq" id="WP_073093932.1">
    <property type="nucleotide sequence ID" value="NZ_FRCY01000004.1"/>
</dbReference>
<evidence type="ECO:0000256" key="1">
    <source>
        <dbReference type="SAM" id="SignalP"/>
    </source>
</evidence>
<dbReference type="InterPro" id="IPR011990">
    <property type="entry name" value="TPR-like_helical_dom_sf"/>
</dbReference>
<keyword evidence="1" id="KW-0732">Signal</keyword>
<sequence>MKTKNVLFLVTILSLIQINGFAQIKMPQASPGSQVMQQVGLTEMHLAYSRPGKKDRKIFGELVPFGQVWRTGANNPTTLEFDTEIEVEGQPLPAGKYALYTVPGKSAWTVIFSKNTELWGAMGYDQADDALRVNVPVEKLKKPVETFTIQFAALTDTGATLQLSWDKSQVGVRIETEVDPVVMKQIRELLIDQDSDNPGLYFQAASYYYTNDKDLDTALEWVNKSVDADPKYYIVHLKAKIQASLGMKSEAIATAQQSLEMATEANNPDYVALNERLIASLK</sequence>
<protein>
    <recommendedName>
        <fullName evidence="4">DUF2911 domain-containing protein</fullName>
    </recommendedName>
</protein>